<evidence type="ECO:0000256" key="1">
    <source>
        <dbReference type="SAM" id="MobiDB-lite"/>
    </source>
</evidence>
<sequence>MPLSIMFARFILPLFLGVLCPVGGQVSAQSKTTRSAAESKPVAWVVRVYGEVLAWDKNKVSRELKVGSPLYQEELVETGDEGAYAVLVFEDETKVTLQPESVLKLQVLNYLAKQPKNGQFVTELFRGGLRMLTGLIAKARPQNVRITTPTATIGIRGTGFDLSCTKRCADPDYVSDDDDPEEGAGLSAHVWLGSITLEPAATYPALLILQGQSANYNRPNMPPQIIPLPRVLQFSTPRPDGVPVNMSSVGPPCVPRYGQHGYASGGPGAPAAPGLSQMPPDFLGGGMPATESLSGMGFVDPDRGMAGLQQVERVAKSLPKYQQMQAPSRGEVARTSGHFPVNCQ</sequence>
<dbReference type="PANTHER" id="PTHR38731">
    <property type="entry name" value="LIPL45-RELATED LIPOPROTEIN-RELATED"/>
    <property type="match status" value="1"/>
</dbReference>
<accession>A0A368L4Y5</accession>
<protein>
    <recommendedName>
        <fullName evidence="2">FecR protein domain-containing protein</fullName>
    </recommendedName>
</protein>
<proteinExistence type="predicted"/>
<gene>
    <name evidence="3" type="ORF">DU000_07570</name>
</gene>
<organism evidence="3 4">
    <name type="scientific">Parvibium lacunae</name>
    <dbReference type="NCBI Taxonomy" id="1888893"/>
    <lineage>
        <taxon>Bacteria</taxon>
        <taxon>Pseudomonadati</taxon>
        <taxon>Pseudomonadota</taxon>
        <taxon>Betaproteobacteria</taxon>
        <taxon>Burkholderiales</taxon>
        <taxon>Alcaligenaceae</taxon>
        <taxon>Parvibium</taxon>
    </lineage>
</organism>
<dbReference type="EMBL" id="QPGB01000002">
    <property type="protein sequence ID" value="RCS58649.1"/>
    <property type="molecule type" value="Genomic_DNA"/>
</dbReference>
<dbReference type="InterPro" id="IPR006860">
    <property type="entry name" value="FecR"/>
</dbReference>
<evidence type="ECO:0000259" key="2">
    <source>
        <dbReference type="Pfam" id="PF04773"/>
    </source>
</evidence>
<feature type="region of interest" description="Disordered" evidence="1">
    <location>
        <begin position="321"/>
        <end position="344"/>
    </location>
</feature>
<dbReference type="Pfam" id="PF04773">
    <property type="entry name" value="FecR"/>
    <property type="match status" value="1"/>
</dbReference>
<dbReference type="Proteomes" id="UP000252357">
    <property type="component" value="Unassembled WGS sequence"/>
</dbReference>
<reference evidence="3 4" key="1">
    <citation type="journal article" date="2018" name="Int. J. Syst. Evol. Microbiol.">
        <title>Parvibium lacunae gen. nov., sp. nov., a new member of the family Alcaligenaceae isolated from a freshwater pond.</title>
        <authorList>
            <person name="Chen W.M."/>
            <person name="Xie P.B."/>
            <person name="Hsu M.Y."/>
            <person name="Sheu S.Y."/>
        </authorList>
    </citation>
    <scope>NUCLEOTIDE SEQUENCE [LARGE SCALE GENOMIC DNA]</scope>
    <source>
        <strain evidence="3 4">KMB9</strain>
    </source>
</reference>
<comment type="caution">
    <text evidence="3">The sequence shown here is derived from an EMBL/GenBank/DDBJ whole genome shotgun (WGS) entry which is preliminary data.</text>
</comment>
<dbReference type="AlphaFoldDB" id="A0A368L4Y5"/>
<evidence type="ECO:0000313" key="4">
    <source>
        <dbReference type="Proteomes" id="UP000252357"/>
    </source>
</evidence>
<keyword evidence="4" id="KW-1185">Reference proteome</keyword>
<feature type="domain" description="FecR protein" evidence="2">
    <location>
        <begin position="76"/>
        <end position="162"/>
    </location>
</feature>
<evidence type="ECO:0000313" key="3">
    <source>
        <dbReference type="EMBL" id="RCS58649.1"/>
    </source>
</evidence>
<name>A0A368L4Y5_9BURK</name>